<dbReference type="InterPro" id="IPR006938">
    <property type="entry name" value="DUF624"/>
</dbReference>
<evidence type="ECO:0000313" key="2">
    <source>
        <dbReference type="EMBL" id="TFU98009.1"/>
    </source>
</evidence>
<keyword evidence="1" id="KW-0472">Membrane</keyword>
<dbReference type="EMBL" id="SPPD01000005">
    <property type="protein sequence ID" value="TFU98009.1"/>
    <property type="molecule type" value="Genomic_DNA"/>
</dbReference>
<dbReference type="Proteomes" id="UP000297253">
    <property type="component" value="Unassembled WGS sequence"/>
</dbReference>
<accession>A0A4Y9JDI0</accession>
<feature type="transmembrane region" description="Helical" evidence="1">
    <location>
        <begin position="42"/>
        <end position="66"/>
    </location>
</feature>
<reference evidence="2 3" key="1">
    <citation type="submission" date="2019-03" db="EMBL/GenBank/DDBJ databases">
        <title>Diversity of the mouse oral microbiome.</title>
        <authorList>
            <person name="Joseph S."/>
            <person name="Aduse-Opoku J."/>
            <person name="Curtis M."/>
            <person name="Wade W."/>
            <person name="Hashim A."/>
        </authorList>
    </citation>
    <scope>NUCLEOTIDE SEQUENCE [LARGE SCALE GENOMIC DNA]</scope>
    <source>
        <strain evidence="2 3">WM131</strain>
    </source>
</reference>
<dbReference type="OrthoDB" id="9814991at2"/>
<organism evidence="2 3">
    <name type="scientific">Streptococcus cuniculi</name>
    <dbReference type="NCBI Taxonomy" id="1432788"/>
    <lineage>
        <taxon>Bacteria</taxon>
        <taxon>Bacillati</taxon>
        <taxon>Bacillota</taxon>
        <taxon>Bacilli</taxon>
        <taxon>Lactobacillales</taxon>
        <taxon>Streptococcaceae</taxon>
        <taxon>Streptococcus</taxon>
    </lineage>
</organism>
<feature type="transmembrane region" description="Helical" evidence="1">
    <location>
        <begin position="122"/>
        <end position="144"/>
    </location>
</feature>
<comment type="caution">
    <text evidence="2">The sequence shown here is derived from an EMBL/GenBank/DDBJ whole genome shotgun (WGS) entry which is preliminary data.</text>
</comment>
<evidence type="ECO:0000313" key="3">
    <source>
        <dbReference type="Proteomes" id="UP000297253"/>
    </source>
</evidence>
<keyword evidence="1" id="KW-0812">Transmembrane</keyword>
<sequence length="228" mass="26002">MRNEFVKLELHLTSFYEEKKMKKILSLESPVTKWLTLFTNLVLLNTLFLLTSLPIVSIGAALTALATGCQRILRGNNEHIIQHYFKDFKENAQQSTYLWGFIVALTTLLIVDFLFFLRQGMVVRYIACLGLAMLCIVILLLLSVGFSYIGRYQDSFRQVLRNSLLLAMGNPLWMWCILGFAIIVAYGSVSSPERLLTSIYVNTFGGCAVIAFVNAYFVKQLFDKIEKR</sequence>
<name>A0A4Y9JDI0_9STRE</name>
<keyword evidence="1" id="KW-1133">Transmembrane helix</keyword>
<protein>
    <submittedName>
        <fullName evidence="2">DUF624 domain-containing protein</fullName>
    </submittedName>
</protein>
<proteinExistence type="predicted"/>
<gene>
    <name evidence="2" type="ORF">E4T82_04610</name>
</gene>
<dbReference type="AlphaFoldDB" id="A0A4Y9JDI0"/>
<feature type="transmembrane region" description="Helical" evidence="1">
    <location>
        <begin position="164"/>
        <end position="187"/>
    </location>
</feature>
<feature type="transmembrane region" description="Helical" evidence="1">
    <location>
        <begin position="199"/>
        <end position="218"/>
    </location>
</feature>
<dbReference type="Pfam" id="PF04854">
    <property type="entry name" value="DUF624"/>
    <property type="match status" value="1"/>
</dbReference>
<feature type="transmembrane region" description="Helical" evidence="1">
    <location>
        <begin position="96"/>
        <end position="116"/>
    </location>
</feature>
<evidence type="ECO:0000256" key="1">
    <source>
        <dbReference type="SAM" id="Phobius"/>
    </source>
</evidence>